<gene>
    <name evidence="1" type="ORF">XYCOK13_28560</name>
</gene>
<dbReference type="AlphaFoldDB" id="A0A8J4H5Q6"/>
<sequence length="60" mass="6858">MNNFFANPVDICRFNHKLFTICSGVDKIHPQEVDFVDKPAKFIADGPVIWYDGLVFGVDR</sequence>
<keyword evidence="2" id="KW-1185">Reference proteome</keyword>
<comment type="caution">
    <text evidence="1">The sequence shown here is derived from an EMBL/GenBank/DDBJ whole genome shotgun (WGS) entry which is preliminary data.</text>
</comment>
<organism evidence="1 2">
    <name type="scientific">Xylanibacillus composti</name>
    <dbReference type="NCBI Taxonomy" id="1572762"/>
    <lineage>
        <taxon>Bacteria</taxon>
        <taxon>Bacillati</taxon>
        <taxon>Bacillota</taxon>
        <taxon>Bacilli</taxon>
        <taxon>Bacillales</taxon>
        <taxon>Paenibacillaceae</taxon>
        <taxon>Xylanibacillus</taxon>
    </lineage>
</organism>
<protein>
    <submittedName>
        <fullName evidence="1">Uncharacterized protein</fullName>
    </submittedName>
</protein>
<reference evidence="1" key="1">
    <citation type="submission" date="2021-04" db="EMBL/GenBank/DDBJ databases">
        <title>Draft genome sequence of Xylanibacillus composti strain K13.</title>
        <authorList>
            <person name="Uke A."/>
            <person name="Chhe C."/>
            <person name="Baramee S."/>
            <person name="Kosugi A."/>
        </authorList>
    </citation>
    <scope>NUCLEOTIDE SEQUENCE</scope>
    <source>
        <strain evidence="1">K13</strain>
    </source>
</reference>
<accession>A0A8J4H5Q6</accession>
<evidence type="ECO:0000313" key="2">
    <source>
        <dbReference type="Proteomes" id="UP000677918"/>
    </source>
</evidence>
<name>A0A8J4H5Q6_9BACL</name>
<dbReference type="EMBL" id="BOVK01000039">
    <property type="protein sequence ID" value="GIQ70032.1"/>
    <property type="molecule type" value="Genomic_DNA"/>
</dbReference>
<evidence type="ECO:0000313" key="1">
    <source>
        <dbReference type="EMBL" id="GIQ70032.1"/>
    </source>
</evidence>
<dbReference type="Proteomes" id="UP000677918">
    <property type="component" value="Unassembled WGS sequence"/>
</dbReference>
<proteinExistence type="predicted"/>